<dbReference type="Proteomes" id="UP000201566">
    <property type="component" value="Segment"/>
</dbReference>
<dbReference type="InterPro" id="IPR001810">
    <property type="entry name" value="F-box_dom"/>
</dbReference>
<evidence type="ECO:0000256" key="1">
    <source>
        <dbReference type="ARBA" id="ARBA00022737"/>
    </source>
</evidence>
<evidence type="ECO:0000313" key="3">
    <source>
        <dbReference type="EMBL" id="AGO82509.1"/>
    </source>
</evidence>
<dbReference type="GeneID" id="16512339"/>
<evidence type="ECO:0000313" key="4">
    <source>
        <dbReference type="Proteomes" id="UP000201566"/>
    </source>
</evidence>
<dbReference type="Gene3D" id="1.20.1280.50">
    <property type="match status" value="1"/>
</dbReference>
<dbReference type="SUPFAM" id="SSF81383">
    <property type="entry name" value="F-box domain"/>
    <property type="match status" value="1"/>
</dbReference>
<dbReference type="PANTHER" id="PTHR23084:SF179">
    <property type="entry name" value="OS10G0565000 PROTEIN"/>
    <property type="match status" value="1"/>
</dbReference>
<dbReference type="RefSeq" id="YP_008319178.1">
    <property type="nucleotide sequence ID" value="NC_021858.1"/>
</dbReference>
<dbReference type="InterPro" id="IPR036047">
    <property type="entry name" value="F-box-like_dom_sf"/>
</dbReference>
<proteinExistence type="predicted"/>
<dbReference type="KEGG" id="vg:16512339"/>
<reference evidence="3 4" key="1">
    <citation type="journal article" date="2013" name="Science">
        <title>Pandoraviruses: amoeba viruses with genomes up to 2.5 Mb reaching that of parasitic eukaryotes.</title>
        <authorList>
            <person name="Philippe N."/>
            <person name="Legendre M."/>
            <person name="Doutre G."/>
            <person name="Coute Y."/>
            <person name="Poirot O."/>
            <person name="Lescot M."/>
            <person name="Arslan D."/>
            <person name="Seltzer V."/>
            <person name="Bertaux L."/>
            <person name="Bruley C."/>
            <person name="Garin J."/>
            <person name="Claverie J.M."/>
            <person name="Abergel C."/>
        </authorList>
    </citation>
    <scope>NUCLEOTIDE SEQUENCE [LARGE SCALE GENOMIC DNA]</scope>
    <source>
        <strain evidence="3">Melbourne</strain>
    </source>
</reference>
<dbReference type="Gene3D" id="2.20.110.10">
    <property type="entry name" value="Histone H3 K4-specific methyltransferase SET7/9 N-terminal domain"/>
    <property type="match status" value="2"/>
</dbReference>
<sequence length="417" mass="45091">METTTANTCSRIADQDRRCIAGDERDCLLLALPDELLLAVLGALAHPEVAGRMAPVSRRLHALSSDTVLWQDLYMWRYGPPVHHHFVDYGKDWRWLYQARSQCGGGADSTSPGCVAIEATDRFYCGDLQQGVPHGYGLRVWIKGVDAATRADPRRAFALPGGARREGMWACGKGHGRTVGTFINGDRYEGECANDLRHGQGTYTQPGVFTYQGMYARGKRSGWGVMCHRSGRRYEGHWERGQRGGKGTLFMPDGQTHRGQWRSGAPCGWGVHTWPNGQRVEGTWNGGSAPCGQAVLIAADGRCFVDDAQEVFCVGGVAIPDGIDFGGRIKRIVGKGPTNDPAQPLTLDVLYLDGSRLSVGCPTADQSGSYRVAAHSGACVLAVMTGDKDKDAAGTCIACLVASRARICANPWYALID</sequence>
<dbReference type="SMART" id="SM00698">
    <property type="entry name" value="MORN"/>
    <property type="match status" value="5"/>
</dbReference>
<dbReference type="Pfam" id="PF12937">
    <property type="entry name" value="F-box-like"/>
    <property type="match status" value="1"/>
</dbReference>
<dbReference type="PANTHER" id="PTHR23084">
    <property type="entry name" value="PHOSPHATIDYLINOSITOL-4-PHOSPHATE 5-KINASE RELATED"/>
    <property type="match status" value="1"/>
</dbReference>
<accession>S4VX96</accession>
<dbReference type="EMBL" id="KC977570">
    <property type="protein sequence ID" value="AGO82509.1"/>
    <property type="molecule type" value="Genomic_DNA"/>
</dbReference>
<keyword evidence="1" id="KW-0677">Repeat</keyword>
<dbReference type="SUPFAM" id="SSF82185">
    <property type="entry name" value="Histone H3 K4-specific methyltransferase SET7/9 N-terminal domain"/>
    <property type="match status" value="1"/>
</dbReference>
<feature type="domain" description="F-box" evidence="2">
    <location>
        <begin position="26"/>
        <end position="73"/>
    </location>
</feature>
<gene>
    <name evidence="3" type="ORF">pdul_cds_447</name>
</gene>
<name>S4VX96_9VIRU</name>
<protein>
    <submittedName>
        <fullName evidence="3">Morn repeat incomplete domain containing protein</fullName>
    </submittedName>
</protein>
<organism evidence="3 4">
    <name type="scientific">Pandoravirus dulcis</name>
    <dbReference type="NCBI Taxonomy" id="1349409"/>
    <lineage>
        <taxon>Viruses</taxon>
        <taxon>Pandoravirus</taxon>
    </lineage>
</organism>
<dbReference type="InterPro" id="IPR003409">
    <property type="entry name" value="MORN"/>
</dbReference>
<evidence type="ECO:0000259" key="2">
    <source>
        <dbReference type="PROSITE" id="PS50181"/>
    </source>
</evidence>
<dbReference type="Pfam" id="PF02493">
    <property type="entry name" value="MORN"/>
    <property type="match status" value="5"/>
</dbReference>
<dbReference type="PROSITE" id="PS50181">
    <property type="entry name" value="FBOX"/>
    <property type="match status" value="1"/>
</dbReference>